<feature type="region of interest" description="Disordered" evidence="1">
    <location>
        <begin position="94"/>
        <end position="113"/>
    </location>
</feature>
<feature type="region of interest" description="Disordered" evidence="1">
    <location>
        <begin position="1"/>
        <end position="89"/>
    </location>
</feature>
<gene>
    <name evidence="2" type="ORF">CYMTET_3791</name>
</gene>
<organism evidence="2 3">
    <name type="scientific">Cymbomonas tetramitiformis</name>
    <dbReference type="NCBI Taxonomy" id="36881"/>
    <lineage>
        <taxon>Eukaryota</taxon>
        <taxon>Viridiplantae</taxon>
        <taxon>Chlorophyta</taxon>
        <taxon>Pyramimonadophyceae</taxon>
        <taxon>Pyramimonadales</taxon>
        <taxon>Pyramimonadaceae</taxon>
        <taxon>Cymbomonas</taxon>
    </lineage>
</organism>
<dbReference type="Proteomes" id="UP001190700">
    <property type="component" value="Unassembled WGS sequence"/>
</dbReference>
<feature type="compositionally biased region" description="Basic and acidic residues" evidence="1">
    <location>
        <begin position="26"/>
        <end position="44"/>
    </location>
</feature>
<sequence length="140" mass="14867">MRAEVAHETSPSPQAARARTSYYSPLDHDGGDPISRHLQYEDGRQAMSMSQSADTGAVHDPMYDSAEDIVDSQQAQPRLPTTHEEPVVEAPFVAGDMGPTEMDVSADSPDLAGTQLMAHPDATLEAAKAAALPSDTSADF</sequence>
<accession>A0AAE0LL59</accession>
<name>A0AAE0LL59_9CHLO</name>
<proteinExistence type="predicted"/>
<evidence type="ECO:0000313" key="3">
    <source>
        <dbReference type="Proteomes" id="UP001190700"/>
    </source>
</evidence>
<dbReference type="AlphaFoldDB" id="A0AAE0LL59"/>
<evidence type="ECO:0000256" key="1">
    <source>
        <dbReference type="SAM" id="MobiDB-lite"/>
    </source>
</evidence>
<comment type="caution">
    <text evidence="2">The sequence shown here is derived from an EMBL/GenBank/DDBJ whole genome shotgun (WGS) entry which is preliminary data.</text>
</comment>
<protein>
    <submittedName>
        <fullName evidence="2">Uncharacterized protein</fullName>
    </submittedName>
</protein>
<reference evidence="2 3" key="1">
    <citation type="journal article" date="2015" name="Genome Biol. Evol.">
        <title>Comparative Genomics of a Bacterivorous Green Alga Reveals Evolutionary Causalities and Consequences of Phago-Mixotrophic Mode of Nutrition.</title>
        <authorList>
            <person name="Burns J.A."/>
            <person name="Paasch A."/>
            <person name="Narechania A."/>
            <person name="Kim E."/>
        </authorList>
    </citation>
    <scope>NUCLEOTIDE SEQUENCE [LARGE SCALE GENOMIC DNA]</scope>
    <source>
        <strain evidence="2 3">PLY_AMNH</strain>
    </source>
</reference>
<evidence type="ECO:0000313" key="2">
    <source>
        <dbReference type="EMBL" id="KAK3288754.1"/>
    </source>
</evidence>
<keyword evidence="3" id="KW-1185">Reference proteome</keyword>
<dbReference type="EMBL" id="LGRX02000371">
    <property type="protein sequence ID" value="KAK3288754.1"/>
    <property type="molecule type" value="Genomic_DNA"/>
</dbReference>